<dbReference type="AlphaFoldDB" id="A0A6G4XFY1"/>
<dbReference type="Proteomes" id="UP000481109">
    <property type="component" value="Unassembled WGS sequence"/>
</dbReference>
<organism evidence="2 3">
    <name type="scientific">Streptomyces mesophilus</name>
    <dbReference type="NCBI Taxonomy" id="1775132"/>
    <lineage>
        <taxon>Bacteria</taxon>
        <taxon>Bacillati</taxon>
        <taxon>Actinomycetota</taxon>
        <taxon>Actinomycetes</taxon>
        <taxon>Kitasatosporales</taxon>
        <taxon>Streptomycetaceae</taxon>
        <taxon>Streptomyces</taxon>
    </lineage>
</organism>
<comment type="caution">
    <text evidence="2">The sequence shown here is derived from an EMBL/GenBank/DDBJ whole genome shotgun (WGS) entry which is preliminary data.</text>
</comment>
<name>A0A6G4XFY1_9ACTN</name>
<accession>A0A6G4XFY1</accession>
<reference evidence="2 3" key="1">
    <citation type="submission" date="2020-02" db="EMBL/GenBank/DDBJ databases">
        <title>Whole-genome analyses of novel actinobacteria.</title>
        <authorList>
            <person name="Sahin N."/>
            <person name="Tokatli A."/>
        </authorList>
    </citation>
    <scope>NUCLEOTIDE SEQUENCE [LARGE SCALE GENOMIC DNA]</scope>
    <source>
        <strain evidence="2 3">YC504</strain>
    </source>
</reference>
<keyword evidence="3" id="KW-1185">Reference proteome</keyword>
<feature type="region of interest" description="Disordered" evidence="1">
    <location>
        <begin position="1"/>
        <end position="26"/>
    </location>
</feature>
<protein>
    <recommendedName>
        <fullName evidence="4">GNAT family N-acetyltransferase</fullName>
    </recommendedName>
</protein>
<gene>
    <name evidence="2" type="ORF">G6045_10410</name>
</gene>
<dbReference type="EMBL" id="JAAKZW010000027">
    <property type="protein sequence ID" value="NGO76082.1"/>
    <property type="molecule type" value="Genomic_DNA"/>
</dbReference>
<sequence>MTEHAVRPADARPSSPDRGRGPSPWSAERLHPLTRYQIADRLPELCALYAATCGVRAWQEDRLSHDFRQRLTADIRRPGFGLVVAENTSITACAYGFPLRAGMFEIREIVVPLRVRQLSPQREWNLARRLQKRLLVDHGHTTGITLVPRADVWTVEALRSWGWRDAPGTPYGTPLWPPQHVLLLSV</sequence>
<feature type="compositionally biased region" description="Basic and acidic residues" evidence="1">
    <location>
        <begin position="1"/>
        <end position="20"/>
    </location>
</feature>
<evidence type="ECO:0008006" key="4">
    <source>
        <dbReference type="Google" id="ProtNLM"/>
    </source>
</evidence>
<proteinExistence type="predicted"/>
<dbReference type="RefSeq" id="WP_165331589.1">
    <property type="nucleotide sequence ID" value="NZ_JAAKZW010000027.1"/>
</dbReference>
<evidence type="ECO:0000313" key="3">
    <source>
        <dbReference type="Proteomes" id="UP000481109"/>
    </source>
</evidence>
<evidence type="ECO:0000313" key="2">
    <source>
        <dbReference type="EMBL" id="NGO76082.1"/>
    </source>
</evidence>
<evidence type="ECO:0000256" key="1">
    <source>
        <dbReference type="SAM" id="MobiDB-lite"/>
    </source>
</evidence>